<evidence type="ECO:0000256" key="1">
    <source>
        <dbReference type="ARBA" id="ARBA00006047"/>
    </source>
</evidence>
<dbReference type="GO" id="GO:0005737">
    <property type="term" value="C:cytoplasm"/>
    <property type="evidence" value="ECO:0007669"/>
    <property type="project" value="TreeGrafter"/>
</dbReference>
<organism evidence="3 4">
    <name type="scientific">Lancefieldella rimae</name>
    <dbReference type="NCBI Taxonomy" id="1383"/>
    <lineage>
        <taxon>Bacteria</taxon>
        <taxon>Bacillati</taxon>
        <taxon>Actinomycetota</taxon>
        <taxon>Coriobacteriia</taxon>
        <taxon>Coriobacteriales</taxon>
        <taxon>Atopobiaceae</taxon>
        <taxon>Lancefieldella</taxon>
    </lineage>
</organism>
<sequence>PITVIFGGKAAPAYVIAQDIIHLILTLSEWIANDPDVAPYLQVIMIENYNVTAAERIIPAADISEQISLASKEASATSNMKFMLNGAVTLCTIDGANVEIAELVGDDNIYTFGASSDEVVKLYAEGSYNAHAYYLKPGIKLLVDFITSPQFMATGNAERLQRLHDDFTSKDWFMALLDLEEYIQEKELVYSDYEDRKLWLKKSLVNIAMAGKFSSDRTIAEYNDEIWHLEADK</sequence>
<comment type="cofactor">
    <cofactor evidence="2">
        <name>pyridoxal 5'-phosphate</name>
        <dbReference type="ChEBI" id="CHEBI:597326"/>
    </cofactor>
</comment>
<dbReference type="PANTHER" id="PTHR11468">
    <property type="entry name" value="GLYCOGEN PHOSPHORYLASE"/>
    <property type="match status" value="1"/>
</dbReference>
<keyword evidence="2" id="KW-0663">Pyridoxal phosphate</keyword>
<protein>
    <recommendedName>
        <fullName evidence="2">Alpha-1,4 glucan phosphorylase</fullName>
        <ecNumber evidence="2">2.4.1.1</ecNumber>
    </recommendedName>
</protein>
<dbReference type="SUPFAM" id="SSF53756">
    <property type="entry name" value="UDP-Glycosyltransferase/glycogen phosphorylase"/>
    <property type="match status" value="1"/>
</dbReference>
<comment type="function">
    <text evidence="2">Allosteric enzyme that catalyzes the rate-limiting step in glycogen catabolism, the phosphorolytic cleavage of glycogen to produce glucose-1-phosphate, and plays a central role in maintaining cellular and organismal glucose homeostasis.</text>
</comment>
<dbReference type="GO" id="GO:0005980">
    <property type="term" value="P:glycogen catabolic process"/>
    <property type="evidence" value="ECO:0007669"/>
    <property type="project" value="TreeGrafter"/>
</dbReference>
<feature type="non-terminal residue" evidence="3">
    <location>
        <position position="1"/>
    </location>
</feature>
<dbReference type="GO" id="GO:0008184">
    <property type="term" value="F:glycogen phosphorylase activity"/>
    <property type="evidence" value="ECO:0007669"/>
    <property type="project" value="InterPro"/>
</dbReference>
<dbReference type="EMBL" id="JABZGW010000396">
    <property type="protein sequence ID" value="MBF4808483.1"/>
    <property type="molecule type" value="Genomic_DNA"/>
</dbReference>
<gene>
    <name evidence="3" type="ORF">HXK26_07310</name>
</gene>
<keyword evidence="2" id="KW-0119">Carbohydrate metabolism</keyword>
<reference evidence="3" key="1">
    <citation type="submission" date="2020-04" db="EMBL/GenBank/DDBJ databases">
        <title>Deep metagenomics examines the oral microbiome during advanced dental caries in children, revealing novel taxa and co-occurrences with host molecules.</title>
        <authorList>
            <person name="Baker J.L."/>
            <person name="Morton J.T."/>
            <person name="Dinis M."/>
            <person name="Alvarez R."/>
            <person name="Tran N.C."/>
            <person name="Knight R."/>
            <person name="Edlund A."/>
        </authorList>
    </citation>
    <scope>NUCLEOTIDE SEQUENCE</scope>
    <source>
        <strain evidence="3">JCVI_38_bin.5</strain>
    </source>
</reference>
<name>A0A930W2B4_9ACTN</name>
<evidence type="ECO:0000313" key="3">
    <source>
        <dbReference type="EMBL" id="MBF4808483.1"/>
    </source>
</evidence>
<proteinExistence type="inferred from homology"/>
<comment type="similarity">
    <text evidence="1 2">Belongs to the glycogen phosphorylase family.</text>
</comment>
<dbReference type="GO" id="GO:0030170">
    <property type="term" value="F:pyridoxal phosphate binding"/>
    <property type="evidence" value="ECO:0007669"/>
    <property type="project" value="TreeGrafter"/>
</dbReference>
<dbReference type="Proteomes" id="UP000698335">
    <property type="component" value="Unassembled WGS sequence"/>
</dbReference>
<evidence type="ECO:0000313" key="4">
    <source>
        <dbReference type="Proteomes" id="UP000698335"/>
    </source>
</evidence>
<comment type="catalytic activity">
    <reaction evidence="2">
        <text>[(1-&gt;4)-alpha-D-glucosyl](n) + phosphate = [(1-&gt;4)-alpha-D-glucosyl](n-1) + alpha-D-glucose 1-phosphate</text>
        <dbReference type="Rhea" id="RHEA:41732"/>
        <dbReference type="Rhea" id="RHEA-COMP:9584"/>
        <dbReference type="Rhea" id="RHEA-COMP:9586"/>
        <dbReference type="ChEBI" id="CHEBI:15444"/>
        <dbReference type="ChEBI" id="CHEBI:43474"/>
        <dbReference type="ChEBI" id="CHEBI:58601"/>
        <dbReference type="EC" id="2.4.1.1"/>
    </reaction>
</comment>
<keyword evidence="2" id="KW-0808">Transferase</keyword>
<evidence type="ECO:0000256" key="2">
    <source>
        <dbReference type="RuleBase" id="RU000587"/>
    </source>
</evidence>
<dbReference type="Pfam" id="PF00343">
    <property type="entry name" value="Phosphorylase"/>
    <property type="match status" value="1"/>
</dbReference>
<dbReference type="InterPro" id="IPR000811">
    <property type="entry name" value="Glyco_trans_35"/>
</dbReference>
<keyword evidence="2" id="KW-0328">Glycosyltransferase</keyword>
<dbReference type="EC" id="2.4.1.1" evidence="2"/>
<dbReference type="AlphaFoldDB" id="A0A930W2B4"/>
<comment type="caution">
    <text evidence="3">The sequence shown here is derived from an EMBL/GenBank/DDBJ whole genome shotgun (WGS) entry which is preliminary data.</text>
</comment>
<dbReference type="PANTHER" id="PTHR11468:SF3">
    <property type="entry name" value="GLYCOGEN PHOSPHORYLASE, LIVER FORM"/>
    <property type="match status" value="1"/>
</dbReference>
<accession>A0A930W2B4</accession>
<dbReference type="Gene3D" id="3.40.50.2000">
    <property type="entry name" value="Glycogen Phosphorylase B"/>
    <property type="match status" value="2"/>
</dbReference>